<gene>
    <name evidence="2" type="ORF">SAMN05216559_2362</name>
</gene>
<dbReference type="Proteomes" id="UP000199062">
    <property type="component" value="Unassembled WGS sequence"/>
</dbReference>
<dbReference type="Pfam" id="PF03729">
    <property type="entry name" value="DUF308"/>
    <property type="match status" value="1"/>
</dbReference>
<keyword evidence="1" id="KW-0812">Transmembrane</keyword>
<sequence>MEESTVYGSRTDGESMPGLETSWRSLEVGGILIVLLGLLAVVFPLVAGVSISLVLGGLLVVGGLVHVAHAFRARGWAGFAGQVLLAVVYVFAGISLLANPLLGLTTLTLLLIAYLLISGLVEVGVGLRLRGQPRWTLLLASGLLSVALGVILIAGFPSTAAWVVGLYVGINLIATGVSMVLMGRQVQREVTAVGGASGGVAQ</sequence>
<dbReference type="InterPro" id="IPR005325">
    <property type="entry name" value="DUF308_memb"/>
</dbReference>
<organism evidence="2 3">
    <name type="scientific">Halomicrobium zhouii</name>
    <dbReference type="NCBI Taxonomy" id="767519"/>
    <lineage>
        <taxon>Archaea</taxon>
        <taxon>Methanobacteriati</taxon>
        <taxon>Methanobacteriota</taxon>
        <taxon>Stenosarchaea group</taxon>
        <taxon>Halobacteria</taxon>
        <taxon>Halobacteriales</taxon>
        <taxon>Haloarculaceae</taxon>
        <taxon>Halomicrobium</taxon>
    </lineage>
</organism>
<accession>A0A1I6LAL5</accession>
<dbReference type="PANTHER" id="PTHR34989">
    <property type="entry name" value="PROTEIN HDED"/>
    <property type="match status" value="1"/>
</dbReference>
<feature type="transmembrane region" description="Helical" evidence="1">
    <location>
        <begin position="31"/>
        <end position="64"/>
    </location>
</feature>
<dbReference type="STRING" id="767519.SAMN05216559_2362"/>
<dbReference type="EMBL" id="FOZK01000002">
    <property type="protein sequence ID" value="SFS00454.1"/>
    <property type="molecule type" value="Genomic_DNA"/>
</dbReference>
<reference evidence="2 3" key="1">
    <citation type="submission" date="2016-10" db="EMBL/GenBank/DDBJ databases">
        <authorList>
            <person name="de Groot N.N."/>
        </authorList>
    </citation>
    <scope>NUCLEOTIDE SEQUENCE [LARGE SCALE GENOMIC DNA]</scope>
    <source>
        <strain evidence="2 3">CGMCC 1.10457</strain>
    </source>
</reference>
<dbReference type="RefSeq" id="WP_245778655.1">
    <property type="nucleotide sequence ID" value="NZ_FOZK01000002.1"/>
</dbReference>
<feature type="transmembrane region" description="Helical" evidence="1">
    <location>
        <begin position="137"/>
        <end position="156"/>
    </location>
</feature>
<evidence type="ECO:0000313" key="2">
    <source>
        <dbReference type="EMBL" id="SFS00454.1"/>
    </source>
</evidence>
<keyword evidence="1" id="KW-0472">Membrane</keyword>
<name>A0A1I6LAL5_9EURY</name>
<evidence type="ECO:0000313" key="3">
    <source>
        <dbReference type="Proteomes" id="UP000199062"/>
    </source>
</evidence>
<feature type="transmembrane region" description="Helical" evidence="1">
    <location>
        <begin position="76"/>
        <end position="98"/>
    </location>
</feature>
<dbReference type="PANTHER" id="PTHR34989:SF1">
    <property type="entry name" value="PROTEIN HDED"/>
    <property type="match status" value="1"/>
</dbReference>
<dbReference type="AlphaFoldDB" id="A0A1I6LAL5"/>
<dbReference type="InterPro" id="IPR052712">
    <property type="entry name" value="Acid_resist_chaperone_HdeD"/>
</dbReference>
<feature type="transmembrane region" description="Helical" evidence="1">
    <location>
        <begin position="104"/>
        <end position="125"/>
    </location>
</feature>
<evidence type="ECO:0000256" key="1">
    <source>
        <dbReference type="SAM" id="Phobius"/>
    </source>
</evidence>
<dbReference type="GO" id="GO:0005886">
    <property type="term" value="C:plasma membrane"/>
    <property type="evidence" value="ECO:0007669"/>
    <property type="project" value="TreeGrafter"/>
</dbReference>
<feature type="transmembrane region" description="Helical" evidence="1">
    <location>
        <begin position="162"/>
        <end position="182"/>
    </location>
</feature>
<protein>
    <submittedName>
        <fullName evidence="2">Uncharacterized membrane protein HdeD, DUF308 family</fullName>
    </submittedName>
</protein>
<proteinExistence type="predicted"/>
<keyword evidence="1" id="KW-1133">Transmembrane helix</keyword>
<keyword evidence="3" id="KW-1185">Reference proteome</keyword>